<dbReference type="AlphaFoldDB" id="A0A2P4P8D9"/>
<dbReference type="InterPro" id="IPR011009">
    <property type="entry name" value="Kinase-like_dom_sf"/>
</dbReference>
<dbReference type="InterPro" id="IPR000719">
    <property type="entry name" value="Prot_kinase_dom"/>
</dbReference>
<proteinExistence type="predicted"/>
<dbReference type="InterPro" id="IPR001245">
    <property type="entry name" value="Ser-Thr/Tyr_kinase_cat_dom"/>
</dbReference>
<dbReference type="SUPFAM" id="SSF56112">
    <property type="entry name" value="Protein kinase-like (PK-like)"/>
    <property type="match status" value="1"/>
</dbReference>
<keyword evidence="3" id="KW-1185">Reference proteome</keyword>
<evidence type="ECO:0000259" key="1">
    <source>
        <dbReference type="PROSITE" id="PS50011"/>
    </source>
</evidence>
<dbReference type="GO" id="GO:0004672">
    <property type="term" value="F:protein kinase activity"/>
    <property type="evidence" value="ECO:0007669"/>
    <property type="project" value="InterPro"/>
</dbReference>
<reference evidence="2 3" key="2">
    <citation type="journal article" date="2018" name="New Phytol.">
        <title>High intraspecific genome diversity in the model arbuscular mycorrhizal symbiont Rhizophagus irregularis.</title>
        <authorList>
            <person name="Chen E.C.H."/>
            <person name="Morin E."/>
            <person name="Beaudet D."/>
            <person name="Noel J."/>
            <person name="Yildirir G."/>
            <person name="Ndikumana S."/>
            <person name="Charron P."/>
            <person name="St-Onge C."/>
            <person name="Giorgi J."/>
            <person name="Kruger M."/>
            <person name="Marton T."/>
            <person name="Ropars J."/>
            <person name="Grigoriev I.V."/>
            <person name="Hainaut M."/>
            <person name="Henrissat B."/>
            <person name="Roux C."/>
            <person name="Martin F."/>
            <person name="Corradi N."/>
        </authorList>
    </citation>
    <scope>NUCLEOTIDE SEQUENCE [LARGE SCALE GENOMIC DNA]</scope>
    <source>
        <strain evidence="2 3">DAOM 197198</strain>
    </source>
</reference>
<name>A0A2P4P8D9_RHIID</name>
<organism evidence="2 3">
    <name type="scientific">Rhizophagus irregularis (strain DAOM 181602 / DAOM 197198 / MUCL 43194)</name>
    <name type="common">Arbuscular mycorrhizal fungus</name>
    <name type="synonym">Glomus intraradices</name>
    <dbReference type="NCBI Taxonomy" id="747089"/>
    <lineage>
        <taxon>Eukaryota</taxon>
        <taxon>Fungi</taxon>
        <taxon>Fungi incertae sedis</taxon>
        <taxon>Mucoromycota</taxon>
        <taxon>Glomeromycotina</taxon>
        <taxon>Glomeromycetes</taxon>
        <taxon>Glomerales</taxon>
        <taxon>Glomeraceae</taxon>
        <taxon>Rhizophagus</taxon>
    </lineage>
</organism>
<feature type="non-terminal residue" evidence="2">
    <location>
        <position position="79"/>
    </location>
</feature>
<accession>A0A2P4P8D9</accession>
<dbReference type="Gene3D" id="1.10.510.10">
    <property type="entry name" value="Transferase(Phosphotransferase) domain 1"/>
    <property type="match status" value="1"/>
</dbReference>
<feature type="domain" description="Protein kinase" evidence="1">
    <location>
        <begin position="1"/>
        <end position="71"/>
    </location>
</feature>
<comment type="caution">
    <text evidence="2">The sequence shown here is derived from an EMBL/GenBank/DDBJ whole genome shotgun (WGS) entry which is preliminary data.</text>
</comment>
<evidence type="ECO:0000313" key="2">
    <source>
        <dbReference type="EMBL" id="POG61655.1"/>
    </source>
</evidence>
<evidence type="ECO:0000313" key="3">
    <source>
        <dbReference type="Proteomes" id="UP000018888"/>
    </source>
</evidence>
<dbReference type="Pfam" id="PF07714">
    <property type="entry name" value="PK_Tyr_Ser-Thr"/>
    <property type="match status" value="1"/>
</dbReference>
<gene>
    <name evidence="2" type="ORF">GLOIN_2v1702339</name>
</gene>
<dbReference type="Proteomes" id="UP000018888">
    <property type="component" value="Unassembled WGS sequence"/>
</dbReference>
<sequence>IIMWEFTSKILPFNDKAHDLQLALSICKGERPEIIENIPQCYIDLMKKCWDEDPLKRPSSKEVLNIIENWIFRPENKKI</sequence>
<protein>
    <recommendedName>
        <fullName evidence="1">Protein kinase domain-containing protein</fullName>
    </recommendedName>
</protein>
<dbReference type="GO" id="GO:0005524">
    <property type="term" value="F:ATP binding"/>
    <property type="evidence" value="ECO:0007669"/>
    <property type="project" value="InterPro"/>
</dbReference>
<feature type="non-terminal residue" evidence="2">
    <location>
        <position position="1"/>
    </location>
</feature>
<reference evidence="2 3" key="1">
    <citation type="journal article" date="2013" name="Proc. Natl. Acad. Sci. U.S.A.">
        <title>Genome of an arbuscular mycorrhizal fungus provides insight into the oldest plant symbiosis.</title>
        <authorList>
            <person name="Tisserant E."/>
            <person name="Malbreil M."/>
            <person name="Kuo A."/>
            <person name="Kohler A."/>
            <person name="Symeonidi A."/>
            <person name="Balestrini R."/>
            <person name="Charron P."/>
            <person name="Duensing N."/>
            <person name="Frei Dit Frey N."/>
            <person name="Gianinazzi-Pearson V."/>
            <person name="Gilbert L.B."/>
            <person name="Handa Y."/>
            <person name="Herr J.R."/>
            <person name="Hijri M."/>
            <person name="Koul R."/>
            <person name="Kawaguchi M."/>
            <person name="Krajinski F."/>
            <person name="Lammers P.J."/>
            <person name="Masclaux F.G."/>
            <person name="Murat C."/>
            <person name="Morin E."/>
            <person name="Ndikumana S."/>
            <person name="Pagni M."/>
            <person name="Petitpierre D."/>
            <person name="Requena N."/>
            <person name="Rosikiewicz P."/>
            <person name="Riley R."/>
            <person name="Saito K."/>
            <person name="San Clemente H."/>
            <person name="Shapiro H."/>
            <person name="van Tuinen D."/>
            <person name="Becard G."/>
            <person name="Bonfante P."/>
            <person name="Paszkowski U."/>
            <person name="Shachar-Hill Y.Y."/>
            <person name="Tuskan G.A."/>
            <person name="Young P.W."/>
            <person name="Sanders I.R."/>
            <person name="Henrissat B."/>
            <person name="Rensing S.A."/>
            <person name="Grigoriev I.V."/>
            <person name="Corradi N."/>
            <person name="Roux C."/>
            <person name="Martin F."/>
        </authorList>
    </citation>
    <scope>NUCLEOTIDE SEQUENCE [LARGE SCALE GENOMIC DNA]</scope>
    <source>
        <strain evidence="2 3">DAOM 197198</strain>
    </source>
</reference>
<dbReference type="EMBL" id="AUPC02000331">
    <property type="protein sequence ID" value="POG61655.1"/>
    <property type="molecule type" value="Genomic_DNA"/>
</dbReference>
<dbReference type="PROSITE" id="PS50011">
    <property type="entry name" value="PROTEIN_KINASE_DOM"/>
    <property type="match status" value="1"/>
</dbReference>